<evidence type="ECO:0000256" key="2">
    <source>
        <dbReference type="SAM" id="MobiDB-lite"/>
    </source>
</evidence>
<evidence type="ECO:0000256" key="1">
    <source>
        <dbReference type="PROSITE-ProRule" id="PRU00325"/>
    </source>
</evidence>
<dbReference type="Pfam" id="PF18944">
    <property type="entry name" value="DUF5691"/>
    <property type="match status" value="1"/>
</dbReference>
<dbReference type="Proteomes" id="UP000624325">
    <property type="component" value="Unassembled WGS sequence"/>
</dbReference>
<evidence type="ECO:0000313" key="5">
    <source>
        <dbReference type="Proteomes" id="UP000624325"/>
    </source>
</evidence>
<sequence length="984" mass="105099">MRVSVERWSPDKVLSLAPDQGAAKSGRGLITAAHWAGQGRFDDMLWGLCRGSGARPYQVCVDLTGPAYRCSCPSRKIPCKHAVGLMLRWANGGVPDGDAPPDWATEWQAERAARAQRAARSPRAAGEGLADPEAAARRAQQRAGRVETGLVELDRWLADQVEQGLAATEQAGYRPFQTMAARLVDAQAPGIAGAVRRLGWVVGVGANWADRLLSEFALLRLLIVAHGRLPELPPGLAATVRTRIGYPVATDDVLAEPEVRDRWEVLGRFDTADDRLTSRRTWLRGEQTGRFALVLAFAPVGQTLPADLEPGTVVDAGHCFYPAAFPRRALVKARYGSPEPACAAPSGAVPVRAAVAEHARTVAAEPWRESTPMLLADVTPTDDGRLVDPAGDALPLHPDDDRPFWLLAAAGARPVVVAGEYGHNGFRPLAAWPDGRHVPALPGEPRVAPGGPPELPPDLLSAALVGTARRPWSADRLDIGDGHRLSIAVPGNLHRAAPVVESDHSGQWVGSGGSARALLEAVAVALTYRRAGETPLAGRATIAPAPDEVRPLVPPPAAERLDILLTEGATGWGGPAQRAVLGQWLVEAGKRQLLVPPETLPTLLDLGRRDTAVRPALGVVAGRRGQWLAQRQSEWRYFRDVGGEADTADPQDWLTGTPGERLAYLVALRAADPARALDLLAETFDGESPHDRVLLLGALETGLDARDEALIEHALDDRRREIRQVAAELLRKLPHSALGERMAARAAASVHFADGALAVAPPASIDAAMLRDDVDPSPPRGVGLGAWLLEEVVSATPLSFWTTLTGRDPAGVVALPVADGWQPVLLRGLARATAAQRDSVWAAVLLDLADATPAEANGDGLGDRLTWPLLEVLPGAERGRRVAAALRRETGAGIRLLHFCADDWSDELASAALRAMAVLAPDNAWQLSELCRLAMPAMPTSFVGRVESLIRSLEGLPEGRRSARYLAQLAAVLGFRHDMIEEFP</sequence>
<feature type="region of interest" description="Disordered" evidence="2">
    <location>
        <begin position="115"/>
        <end position="141"/>
    </location>
</feature>
<dbReference type="InterPro" id="IPR043746">
    <property type="entry name" value="DUF5691"/>
</dbReference>
<name>A0ABQ4C2H4_9ACTN</name>
<evidence type="ECO:0000313" key="4">
    <source>
        <dbReference type="EMBL" id="GIF56985.1"/>
    </source>
</evidence>
<protein>
    <recommendedName>
        <fullName evidence="3">SWIM-type domain-containing protein</fullName>
    </recommendedName>
</protein>
<dbReference type="PROSITE" id="PS50966">
    <property type="entry name" value="ZF_SWIM"/>
    <property type="match status" value="1"/>
</dbReference>
<dbReference type="EMBL" id="BONC01000019">
    <property type="protein sequence ID" value="GIF56985.1"/>
    <property type="molecule type" value="Genomic_DNA"/>
</dbReference>
<proteinExistence type="predicted"/>
<accession>A0ABQ4C2H4</accession>
<keyword evidence="5" id="KW-1185">Reference proteome</keyword>
<keyword evidence="1" id="KW-0862">Zinc</keyword>
<keyword evidence="1" id="KW-0479">Metal-binding</keyword>
<dbReference type="InterPro" id="IPR007527">
    <property type="entry name" value="Znf_SWIM"/>
</dbReference>
<comment type="caution">
    <text evidence="4">The sequence shown here is derived from an EMBL/GenBank/DDBJ whole genome shotgun (WGS) entry which is preliminary data.</text>
</comment>
<evidence type="ECO:0000259" key="3">
    <source>
        <dbReference type="PROSITE" id="PS50966"/>
    </source>
</evidence>
<keyword evidence="1" id="KW-0863">Zinc-finger</keyword>
<reference evidence="4 5" key="1">
    <citation type="submission" date="2021-01" db="EMBL/GenBank/DDBJ databases">
        <title>Whole genome shotgun sequence of Asanoa iriomotensis NBRC 100142.</title>
        <authorList>
            <person name="Komaki H."/>
            <person name="Tamura T."/>
        </authorList>
    </citation>
    <scope>NUCLEOTIDE SEQUENCE [LARGE SCALE GENOMIC DNA]</scope>
    <source>
        <strain evidence="4 5">NBRC 100142</strain>
    </source>
</reference>
<gene>
    <name evidence="4" type="ORF">Air01nite_30800</name>
</gene>
<feature type="compositionally biased region" description="Low complexity" evidence="2">
    <location>
        <begin position="115"/>
        <end position="125"/>
    </location>
</feature>
<feature type="domain" description="SWIM-type" evidence="3">
    <location>
        <begin position="57"/>
        <end position="90"/>
    </location>
</feature>
<organism evidence="4 5">
    <name type="scientific">Asanoa iriomotensis</name>
    <dbReference type="NCBI Taxonomy" id="234613"/>
    <lineage>
        <taxon>Bacteria</taxon>
        <taxon>Bacillati</taxon>
        <taxon>Actinomycetota</taxon>
        <taxon>Actinomycetes</taxon>
        <taxon>Micromonosporales</taxon>
        <taxon>Micromonosporaceae</taxon>
        <taxon>Asanoa</taxon>
    </lineage>
</organism>
<dbReference type="Pfam" id="PF04434">
    <property type="entry name" value="SWIM"/>
    <property type="match status" value="1"/>
</dbReference>